<dbReference type="PANTHER" id="PTHR33976">
    <property type="entry name" value="OS07G0645000 PROTEIN"/>
    <property type="match status" value="1"/>
</dbReference>
<dbReference type="EMBL" id="CM026425">
    <property type="protein sequence ID" value="KAG0576060.1"/>
    <property type="molecule type" value="Genomic_DNA"/>
</dbReference>
<sequence>MAMVMVVFCCCWALVIQSALAADGNSQFLDDINQYRISLSLPEFTSNAGAACVAQQIAASYKGTKCSNSTGTATVSGEEPQLSESMLSKCNLQLVNVKDGFLGPTCVPDGTSAASAPKLAAESVTMSQAYTVYVNDSKYVSAGVGSVDNQWYVLALATNASGGNYVNQDLDPSSHAFALSVRFAPISVLAYFVSAFILG</sequence>
<dbReference type="AlphaFoldDB" id="A0A8T0HY32"/>
<keyword evidence="4" id="KW-1185">Reference proteome</keyword>
<evidence type="ECO:0000313" key="3">
    <source>
        <dbReference type="EMBL" id="KAG0576060.1"/>
    </source>
</evidence>
<evidence type="ECO:0000259" key="2">
    <source>
        <dbReference type="Pfam" id="PF25884"/>
    </source>
</evidence>
<feature type="domain" description="Uncharacterized GPI-anchored protein At5g19230-like" evidence="2">
    <location>
        <begin position="26"/>
        <end position="156"/>
    </location>
</feature>
<evidence type="ECO:0000256" key="1">
    <source>
        <dbReference type="SAM" id="SignalP"/>
    </source>
</evidence>
<evidence type="ECO:0000313" key="4">
    <source>
        <dbReference type="Proteomes" id="UP000822688"/>
    </source>
</evidence>
<reference evidence="3" key="1">
    <citation type="submission" date="2020-06" db="EMBL/GenBank/DDBJ databases">
        <title>WGS assembly of Ceratodon purpureus strain R40.</title>
        <authorList>
            <person name="Carey S.B."/>
            <person name="Jenkins J."/>
            <person name="Shu S."/>
            <person name="Lovell J.T."/>
            <person name="Sreedasyam A."/>
            <person name="Maumus F."/>
            <person name="Tiley G.P."/>
            <person name="Fernandez-Pozo N."/>
            <person name="Barry K."/>
            <person name="Chen C."/>
            <person name="Wang M."/>
            <person name="Lipzen A."/>
            <person name="Daum C."/>
            <person name="Saski C.A."/>
            <person name="Payton A.C."/>
            <person name="Mcbreen J.C."/>
            <person name="Conrad R.E."/>
            <person name="Kollar L.M."/>
            <person name="Olsson S."/>
            <person name="Huttunen S."/>
            <person name="Landis J.B."/>
            <person name="Wickett N.J."/>
            <person name="Johnson M.G."/>
            <person name="Rensing S.A."/>
            <person name="Grimwood J."/>
            <person name="Schmutz J."/>
            <person name="Mcdaniel S.F."/>
        </authorList>
    </citation>
    <scope>NUCLEOTIDE SEQUENCE</scope>
    <source>
        <strain evidence="3">R40</strain>
    </source>
</reference>
<dbReference type="Proteomes" id="UP000822688">
    <property type="component" value="Chromosome 5"/>
</dbReference>
<feature type="signal peptide" evidence="1">
    <location>
        <begin position="1"/>
        <end position="21"/>
    </location>
</feature>
<gene>
    <name evidence="3" type="ORF">KC19_5G052100</name>
</gene>
<organism evidence="3 4">
    <name type="scientific">Ceratodon purpureus</name>
    <name type="common">Fire moss</name>
    <name type="synonym">Dicranum purpureum</name>
    <dbReference type="NCBI Taxonomy" id="3225"/>
    <lineage>
        <taxon>Eukaryota</taxon>
        <taxon>Viridiplantae</taxon>
        <taxon>Streptophyta</taxon>
        <taxon>Embryophyta</taxon>
        <taxon>Bryophyta</taxon>
        <taxon>Bryophytina</taxon>
        <taxon>Bryopsida</taxon>
        <taxon>Dicranidae</taxon>
        <taxon>Pseudoditrichales</taxon>
        <taxon>Ditrichaceae</taxon>
        <taxon>Ceratodon</taxon>
    </lineage>
</organism>
<dbReference type="Pfam" id="PF25884">
    <property type="entry name" value="At5g19230"/>
    <property type="match status" value="1"/>
</dbReference>
<dbReference type="InterPro" id="IPR045285">
    <property type="entry name" value="At5g19230-like"/>
</dbReference>
<dbReference type="PANTHER" id="PTHR33976:SF8">
    <property type="entry name" value="OS07G0645000 PROTEIN"/>
    <property type="match status" value="1"/>
</dbReference>
<dbReference type="InterPro" id="IPR059083">
    <property type="entry name" value="At5g19230_dom"/>
</dbReference>
<comment type="caution">
    <text evidence="3">The sequence shown here is derived from an EMBL/GenBank/DDBJ whole genome shotgun (WGS) entry which is preliminary data.</text>
</comment>
<protein>
    <recommendedName>
        <fullName evidence="2">Uncharacterized GPI-anchored protein At5g19230-like domain-containing protein</fullName>
    </recommendedName>
</protein>
<proteinExistence type="predicted"/>
<dbReference type="OrthoDB" id="753138at2759"/>
<name>A0A8T0HY32_CERPU</name>
<feature type="chain" id="PRO_5035724660" description="Uncharacterized GPI-anchored protein At5g19230-like domain-containing protein" evidence="1">
    <location>
        <begin position="22"/>
        <end position="199"/>
    </location>
</feature>
<accession>A0A8T0HY32</accession>
<keyword evidence="1" id="KW-0732">Signal</keyword>